<keyword evidence="3" id="KW-1185">Reference proteome</keyword>
<protein>
    <submittedName>
        <fullName evidence="2">Uncharacterized protein</fullName>
    </submittedName>
</protein>
<gene>
    <name evidence="2" type="ORF">CJOHNSTONI_LOCUS2971</name>
</gene>
<keyword evidence="1" id="KW-1133">Transmembrane helix</keyword>
<dbReference type="Proteomes" id="UP000746747">
    <property type="component" value="Unassembled WGS sequence"/>
</dbReference>
<sequence>MEKCMKLSSSVAEKTLCELAVASKVPLELQRPLTYYKIKDLPWFDFKDRNGCARVVPQTMRHELNPAAECNSNDSHLSVILSGDSDGFRILWKLVLTTEVWKRYTGIQGFFFYFLMRLVFAMRIFINFYRPHITLDLCYIVYDRA</sequence>
<evidence type="ECO:0000256" key="1">
    <source>
        <dbReference type="SAM" id="Phobius"/>
    </source>
</evidence>
<keyword evidence="1" id="KW-0812">Transmembrane</keyword>
<proteinExistence type="predicted"/>
<reference evidence="2" key="1">
    <citation type="submission" date="2021-09" db="EMBL/GenBank/DDBJ databases">
        <authorList>
            <consortium name="Pathogen Informatics"/>
        </authorList>
    </citation>
    <scope>NUCLEOTIDE SEQUENCE</scope>
</reference>
<comment type="caution">
    <text evidence="2">The sequence shown here is derived from an EMBL/GenBank/DDBJ whole genome shotgun (WGS) entry which is preliminary data.</text>
</comment>
<dbReference type="EMBL" id="CAKAEH010001030">
    <property type="protein sequence ID" value="CAG9532680.1"/>
    <property type="molecule type" value="Genomic_DNA"/>
</dbReference>
<dbReference type="AlphaFoldDB" id="A0A8J2LYU9"/>
<accession>A0A8J2LYU9</accession>
<name>A0A8J2LYU9_9BILA</name>
<evidence type="ECO:0000313" key="3">
    <source>
        <dbReference type="Proteomes" id="UP000746747"/>
    </source>
</evidence>
<evidence type="ECO:0000313" key="2">
    <source>
        <dbReference type="EMBL" id="CAG9532680.1"/>
    </source>
</evidence>
<keyword evidence="1" id="KW-0472">Membrane</keyword>
<organism evidence="2 3">
    <name type="scientific">Cercopithifilaria johnstoni</name>
    <dbReference type="NCBI Taxonomy" id="2874296"/>
    <lineage>
        <taxon>Eukaryota</taxon>
        <taxon>Metazoa</taxon>
        <taxon>Ecdysozoa</taxon>
        <taxon>Nematoda</taxon>
        <taxon>Chromadorea</taxon>
        <taxon>Rhabditida</taxon>
        <taxon>Spirurina</taxon>
        <taxon>Spiruromorpha</taxon>
        <taxon>Filarioidea</taxon>
        <taxon>Onchocercidae</taxon>
        <taxon>Cercopithifilaria</taxon>
    </lineage>
</organism>
<feature type="transmembrane region" description="Helical" evidence="1">
    <location>
        <begin position="110"/>
        <end position="129"/>
    </location>
</feature>